<evidence type="ECO:0000256" key="3">
    <source>
        <dbReference type="ARBA" id="ARBA00022475"/>
    </source>
</evidence>
<dbReference type="InterPro" id="IPR045621">
    <property type="entry name" value="BPD_transp_1_N"/>
</dbReference>
<dbReference type="CDD" id="cd06261">
    <property type="entry name" value="TM_PBP2"/>
    <property type="match status" value="1"/>
</dbReference>
<feature type="transmembrane region" description="Helical" evidence="7">
    <location>
        <begin position="148"/>
        <end position="173"/>
    </location>
</feature>
<organism evidence="9 10">
    <name type="scientific">Amycolatopsis cihanbeyliensis</name>
    <dbReference type="NCBI Taxonomy" id="1128664"/>
    <lineage>
        <taxon>Bacteria</taxon>
        <taxon>Bacillati</taxon>
        <taxon>Actinomycetota</taxon>
        <taxon>Actinomycetes</taxon>
        <taxon>Pseudonocardiales</taxon>
        <taxon>Pseudonocardiaceae</taxon>
        <taxon>Amycolatopsis</taxon>
    </lineage>
</organism>
<dbReference type="InterPro" id="IPR035906">
    <property type="entry name" value="MetI-like_sf"/>
</dbReference>
<dbReference type="AlphaFoldDB" id="A0A542DID7"/>
<comment type="similarity">
    <text evidence="7">Belongs to the binding-protein-dependent transport system permease family.</text>
</comment>
<dbReference type="RefSeq" id="WP_141998020.1">
    <property type="nucleotide sequence ID" value="NZ_VFML01000001.1"/>
</dbReference>
<dbReference type="PANTHER" id="PTHR43163:SF6">
    <property type="entry name" value="DIPEPTIDE TRANSPORT SYSTEM PERMEASE PROTEIN DPPB-RELATED"/>
    <property type="match status" value="1"/>
</dbReference>
<dbReference type="GO" id="GO:0055085">
    <property type="term" value="P:transmembrane transport"/>
    <property type="evidence" value="ECO:0007669"/>
    <property type="project" value="InterPro"/>
</dbReference>
<keyword evidence="4 7" id="KW-0812">Transmembrane</keyword>
<evidence type="ECO:0000256" key="5">
    <source>
        <dbReference type="ARBA" id="ARBA00022989"/>
    </source>
</evidence>
<dbReference type="Pfam" id="PF00528">
    <property type="entry name" value="BPD_transp_1"/>
    <property type="match status" value="1"/>
</dbReference>
<dbReference type="Proteomes" id="UP000320876">
    <property type="component" value="Unassembled WGS sequence"/>
</dbReference>
<evidence type="ECO:0000256" key="4">
    <source>
        <dbReference type="ARBA" id="ARBA00022692"/>
    </source>
</evidence>
<dbReference type="EMBL" id="VFML01000001">
    <property type="protein sequence ID" value="TQJ02774.1"/>
    <property type="molecule type" value="Genomic_DNA"/>
</dbReference>
<dbReference type="GO" id="GO:0005886">
    <property type="term" value="C:plasma membrane"/>
    <property type="evidence" value="ECO:0007669"/>
    <property type="project" value="UniProtKB-SubCell"/>
</dbReference>
<evidence type="ECO:0000256" key="2">
    <source>
        <dbReference type="ARBA" id="ARBA00022448"/>
    </source>
</evidence>
<reference evidence="9 10" key="1">
    <citation type="submission" date="2019-06" db="EMBL/GenBank/DDBJ databases">
        <title>Sequencing the genomes of 1000 actinobacteria strains.</title>
        <authorList>
            <person name="Klenk H.-P."/>
        </authorList>
    </citation>
    <scope>NUCLEOTIDE SEQUENCE [LARGE SCALE GENOMIC DNA]</scope>
    <source>
        <strain evidence="9 10">DSM 45679</strain>
    </source>
</reference>
<feature type="transmembrane region" description="Helical" evidence="7">
    <location>
        <begin position="20"/>
        <end position="44"/>
    </location>
</feature>
<feature type="transmembrane region" description="Helical" evidence="7">
    <location>
        <begin position="115"/>
        <end position="136"/>
    </location>
</feature>
<feature type="transmembrane region" description="Helical" evidence="7">
    <location>
        <begin position="185"/>
        <end position="209"/>
    </location>
</feature>
<comment type="caution">
    <text evidence="9">The sequence shown here is derived from an EMBL/GenBank/DDBJ whole genome shotgun (WGS) entry which is preliminary data.</text>
</comment>
<dbReference type="Gene3D" id="1.10.3720.10">
    <property type="entry name" value="MetI-like"/>
    <property type="match status" value="1"/>
</dbReference>
<proteinExistence type="inferred from homology"/>
<comment type="subcellular location">
    <subcellularLocation>
        <location evidence="1 7">Cell membrane</location>
        <topology evidence="1 7">Multi-pass membrane protein</topology>
    </subcellularLocation>
</comment>
<keyword evidence="2 7" id="KW-0813">Transport</keyword>
<dbReference type="SUPFAM" id="SSF161098">
    <property type="entry name" value="MetI-like"/>
    <property type="match status" value="1"/>
</dbReference>
<evidence type="ECO:0000313" key="9">
    <source>
        <dbReference type="EMBL" id="TQJ02774.1"/>
    </source>
</evidence>
<evidence type="ECO:0000256" key="7">
    <source>
        <dbReference type="RuleBase" id="RU363032"/>
    </source>
</evidence>
<feature type="domain" description="ABC transmembrane type-1" evidence="8">
    <location>
        <begin position="111"/>
        <end position="312"/>
    </location>
</feature>
<dbReference type="InterPro" id="IPR000515">
    <property type="entry name" value="MetI-like"/>
</dbReference>
<keyword evidence="10" id="KW-1185">Reference proteome</keyword>
<sequence>MGGSLIVAGRGRGELGGFVLRRLAAVLPVLLAALTLSFAMIHLVPGDPVRTMLGAGGPPTLEQEQALRHELGLDRPIPAQYLDFLGNAVLGDFGRSINTGAPVADLIGAAAPGSAALAVTALALGCLLGAGGALLAEITRWRPLRTVLNALPVLAMSMPGYWVAILMIQIFSFQLGWFPATGQDGFAALVLPAATMALPAAGVIAQVLATGLRQAGAESYVLTARSKGAGPWRVQFRHTLRNASLPTITVVGTTVGNLLAAAVVAETVFGRQGLGRLTVTAITTHDLPVLQGMVALLGVLYVAVNLVVDVVYAYVDPRVTSGRRE</sequence>
<dbReference type="Pfam" id="PF19300">
    <property type="entry name" value="BPD_transp_1_N"/>
    <property type="match status" value="1"/>
</dbReference>
<evidence type="ECO:0000256" key="1">
    <source>
        <dbReference type="ARBA" id="ARBA00004651"/>
    </source>
</evidence>
<feature type="transmembrane region" description="Helical" evidence="7">
    <location>
        <begin position="289"/>
        <end position="315"/>
    </location>
</feature>
<feature type="transmembrane region" description="Helical" evidence="7">
    <location>
        <begin position="243"/>
        <end position="269"/>
    </location>
</feature>
<protein>
    <submittedName>
        <fullName evidence="9">Peptide/nickel transport system permease protein</fullName>
    </submittedName>
</protein>
<keyword evidence="5 7" id="KW-1133">Transmembrane helix</keyword>
<keyword evidence="3" id="KW-1003">Cell membrane</keyword>
<accession>A0A542DID7</accession>
<name>A0A542DID7_AMYCI</name>
<keyword evidence="6 7" id="KW-0472">Membrane</keyword>
<dbReference type="OrthoDB" id="9778910at2"/>
<gene>
    <name evidence="9" type="ORF">FB471_2519</name>
</gene>
<dbReference type="PROSITE" id="PS50928">
    <property type="entry name" value="ABC_TM1"/>
    <property type="match status" value="1"/>
</dbReference>
<evidence type="ECO:0000256" key="6">
    <source>
        <dbReference type="ARBA" id="ARBA00023136"/>
    </source>
</evidence>
<evidence type="ECO:0000313" key="10">
    <source>
        <dbReference type="Proteomes" id="UP000320876"/>
    </source>
</evidence>
<evidence type="ECO:0000259" key="8">
    <source>
        <dbReference type="PROSITE" id="PS50928"/>
    </source>
</evidence>
<dbReference type="PANTHER" id="PTHR43163">
    <property type="entry name" value="DIPEPTIDE TRANSPORT SYSTEM PERMEASE PROTEIN DPPB-RELATED"/>
    <property type="match status" value="1"/>
</dbReference>